<evidence type="ECO:0000256" key="1">
    <source>
        <dbReference type="SAM" id="MobiDB-lite"/>
    </source>
</evidence>
<proteinExistence type="predicted"/>
<feature type="region of interest" description="Disordered" evidence="1">
    <location>
        <begin position="110"/>
        <end position="150"/>
    </location>
</feature>
<protein>
    <submittedName>
        <fullName evidence="2">DNA-binding protein YbaB</fullName>
    </submittedName>
</protein>
<sequence length="150" mass="15983">MEPMEPDQWLAQYGQKIEQAKRNAEQAQEQLGGVGGSATSPDGLITVTVNASGALTNLILRPGLRGEDPERVSGAIMSAVGQAQRAAAGQVVQIMNDFVGEGPALDFVKANMPNGYSGDGDDPVEPEPEIQRRDTRPDDDYFTNPPDVMA</sequence>
<evidence type="ECO:0000313" key="2">
    <source>
        <dbReference type="EMBL" id="RKT52364.1"/>
    </source>
</evidence>
<keyword evidence="2" id="KW-0238">DNA-binding</keyword>
<dbReference type="Gene3D" id="3.30.1310.10">
    <property type="entry name" value="Nucleoid-associated protein YbaB-like domain"/>
    <property type="match status" value="1"/>
</dbReference>
<dbReference type="Pfam" id="PF02575">
    <property type="entry name" value="YbaB_DNA_bd"/>
    <property type="match status" value="1"/>
</dbReference>
<dbReference type="EMBL" id="RBXO01000001">
    <property type="protein sequence ID" value="RKT52364.1"/>
    <property type="molecule type" value="Genomic_DNA"/>
</dbReference>
<dbReference type="AlphaFoldDB" id="A0A495VT07"/>
<evidence type="ECO:0000313" key="3">
    <source>
        <dbReference type="Proteomes" id="UP000282084"/>
    </source>
</evidence>
<feature type="compositionally biased region" description="Acidic residues" evidence="1">
    <location>
        <begin position="119"/>
        <end position="128"/>
    </location>
</feature>
<dbReference type="InterPro" id="IPR004401">
    <property type="entry name" value="YbaB/EbfC"/>
</dbReference>
<reference evidence="2 3" key="1">
    <citation type="submission" date="2018-10" db="EMBL/GenBank/DDBJ databases">
        <title>Sequencing the genomes of 1000 actinobacteria strains.</title>
        <authorList>
            <person name="Klenk H.-P."/>
        </authorList>
    </citation>
    <scope>NUCLEOTIDE SEQUENCE [LARGE SCALE GENOMIC DNA]</scope>
    <source>
        <strain evidence="2 3">DSM 43800</strain>
    </source>
</reference>
<comment type="caution">
    <text evidence="2">The sequence shown here is derived from an EMBL/GenBank/DDBJ whole genome shotgun (WGS) entry which is preliminary data.</text>
</comment>
<organism evidence="2 3">
    <name type="scientific">Saccharothrix australiensis</name>
    <dbReference type="NCBI Taxonomy" id="2072"/>
    <lineage>
        <taxon>Bacteria</taxon>
        <taxon>Bacillati</taxon>
        <taxon>Actinomycetota</taxon>
        <taxon>Actinomycetes</taxon>
        <taxon>Pseudonocardiales</taxon>
        <taxon>Pseudonocardiaceae</taxon>
        <taxon>Saccharothrix</taxon>
    </lineage>
</organism>
<dbReference type="InterPro" id="IPR036894">
    <property type="entry name" value="YbaB-like_sf"/>
</dbReference>
<accession>A0A495VT07</accession>
<dbReference type="RefSeq" id="WP_121001863.1">
    <property type="nucleotide sequence ID" value="NZ_RBXO01000001.1"/>
</dbReference>
<gene>
    <name evidence="2" type="ORF">C8E97_0874</name>
</gene>
<name>A0A495VT07_9PSEU</name>
<feature type="compositionally biased region" description="Basic and acidic residues" evidence="1">
    <location>
        <begin position="129"/>
        <end position="139"/>
    </location>
</feature>
<dbReference type="Proteomes" id="UP000282084">
    <property type="component" value="Unassembled WGS sequence"/>
</dbReference>
<feature type="region of interest" description="Disordered" evidence="1">
    <location>
        <begin position="20"/>
        <end position="40"/>
    </location>
</feature>
<dbReference type="GO" id="GO:0003677">
    <property type="term" value="F:DNA binding"/>
    <property type="evidence" value="ECO:0007669"/>
    <property type="project" value="UniProtKB-KW"/>
</dbReference>
<dbReference type="SUPFAM" id="SSF82607">
    <property type="entry name" value="YbaB-like"/>
    <property type="match status" value="1"/>
</dbReference>
<keyword evidence="3" id="KW-1185">Reference proteome</keyword>
<dbReference type="OrthoDB" id="4762213at2"/>